<keyword evidence="2 5" id="KW-0768">Sushi</keyword>
<dbReference type="SUPFAM" id="SSF57535">
    <property type="entry name" value="Complement control module/SCR domain"/>
    <property type="match status" value="4"/>
</dbReference>
<dbReference type="Gene3D" id="2.10.70.10">
    <property type="entry name" value="Complement Module, domain 1"/>
    <property type="match status" value="4"/>
</dbReference>
<evidence type="ECO:0000256" key="2">
    <source>
        <dbReference type="ARBA" id="ARBA00022659"/>
    </source>
</evidence>
<organism evidence="7 8">
    <name type="scientific">Sander lucioperca</name>
    <name type="common">Pike-perch</name>
    <name type="synonym">Perca lucioperca</name>
    <dbReference type="NCBI Taxonomy" id="283035"/>
    <lineage>
        <taxon>Eukaryota</taxon>
        <taxon>Metazoa</taxon>
        <taxon>Chordata</taxon>
        <taxon>Craniata</taxon>
        <taxon>Vertebrata</taxon>
        <taxon>Euteleostomi</taxon>
        <taxon>Actinopterygii</taxon>
        <taxon>Neopterygii</taxon>
        <taxon>Teleostei</taxon>
        <taxon>Neoteleostei</taxon>
        <taxon>Acanthomorphata</taxon>
        <taxon>Eupercaria</taxon>
        <taxon>Perciformes</taxon>
        <taxon>Percoidei</taxon>
        <taxon>Percidae</taxon>
        <taxon>Luciopercinae</taxon>
        <taxon>Sander</taxon>
    </lineage>
</organism>
<evidence type="ECO:0000256" key="5">
    <source>
        <dbReference type="PROSITE-ProRule" id="PRU00302"/>
    </source>
</evidence>
<evidence type="ECO:0000313" key="8">
    <source>
        <dbReference type="Proteomes" id="UP000694568"/>
    </source>
</evidence>
<accession>A0A8C9X943</accession>
<dbReference type="AlphaFoldDB" id="A0A8C9X943"/>
<gene>
    <name evidence="7" type="primary">LOC116046164</name>
</gene>
<comment type="caution">
    <text evidence="5">Lacks conserved residue(s) required for the propagation of feature annotation.</text>
</comment>
<keyword evidence="4" id="KW-1015">Disulfide bond</keyword>
<evidence type="ECO:0000256" key="3">
    <source>
        <dbReference type="ARBA" id="ARBA00022729"/>
    </source>
</evidence>
<dbReference type="Ensembl" id="ENSSLUT00000006808.1">
    <property type="protein sequence ID" value="ENSSLUP00000006643.1"/>
    <property type="gene ID" value="ENSSLUG00000002903.1"/>
</dbReference>
<evidence type="ECO:0000259" key="6">
    <source>
        <dbReference type="PROSITE" id="PS50923"/>
    </source>
</evidence>
<feature type="domain" description="Sushi" evidence="6">
    <location>
        <begin position="285"/>
        <end position="338"/>
    </location>
</feature>
<dbReference type="PANTHER" id="PTHR45785">
    <property type="entry name" value="COMPLEMENT FACTOR H-RELATED"/>
    <property type="match status" value="1"/>
</dbReference>
<dbReference type="InterPro" id="IPR000436">
    <property type="entry name" value="Sushi_SCR_CCP_dom"/>
</dbReference>
<dbReference type="GeneTree" id="ENSGT00940000154386"/>
<evidence type="ECO:0000313" key="7">
    <source>
        <dbReference type="Ensembl" id="ENSSLUP00000006643.1"/>
    </source>
</evidence>
<feature type="domain" description="Sushi" evidence="6">
    <location>
        <begin position="79"/>
        <end position="138"/>
    </location>
</feature>
<name>A0A8C9X943_SANLU</name>
<comment type="subcellular location">
    <subcellularLocation>
        <location evidence="1">Virion</location>
    </subcellularLocation>
</comment>
<dbReference type="InterPro" id="IPR035976">
    <property type="entry name" value="Sushi/SCR/CCP_sf"/>
</dbReference>
<reference evidence="7" key="2">
    <citation type="submission" date="2025-09" db="UniProtKB">
        <authorList>
            <consortium name="Ensembl"/>
        </authorList>
    </citation>
    <scope>IDENTIFICATION</scope>
</reference>
<protein>
    <submittedName>
        <fullName evidence="7">Complement factor H-like</fullName>
    </submittedName>
</protein>
<reference evidence="7" key="1">
    <citation type="submission" date="2025-08" db="UniProtKB">
        <authorList>
            <consortium name="Ensembl"/>
        </authorList>
    </citation>
    <scope>IDENTIFICATION</scope>
</reference>
<keyword evidence="3" id="KW-0732">Signal</keyword>
<keyword evidence="8" id="KW-1185">Reference proteome</keyword>
<evidence type="ECO:0000256" key="1">
    <source>
        <dbReference type="ARBA" id="ARBA00004328"/>
    </source>
</evidence>
<dbReference type="InterPro" id="IPR051503">
    <property type="entry name" value="ComplSys_Reg/VirEntry_Med"/>
</dbReference>
<dbReference type="Proteomes" id="UP000694568">
    <property type="component" value="Unplaced"/>
</dbReference>
<sequence length="405" mass="45258">MKPICSFFFWLQSNCMMPECLLHKHFGAMPSTIYIALIWTRLSALSWDIFISDKMCIRYLGLVLLIWSPAALHAQSATQPCSAPRLDGGFFAPKQETYSHGTKLTYTCNDGLKPTVKAWWVTSTCQNGGWSHEPQCIDETACIPPDIPNAQYKKNGWYENKNRCRITCDEGYVHKNRDATAICSNGTWSSVPACEKSIEACGEPPKIPHAVIIHQEYRELFAADSEVQYECEDGYTVEGGGTKEYITCMSGNWTEGPTCIKVSSVGPPGGPTTSTGSGIQQVEVKNCRQKPVVPNGDVVGDDPMFLSYHCAALYQRVGPERVMCYSNGMWSEVPFCKATFCSVDTDRYLALVSVGVKIIKDGETERLECVHQTRWWTTHYSVARCTNGRMTLSRCCDLLDKWTVC</sequence>
<feature type="domain" description="Sushi" evidence="6">
    <location>
        <begin position="199"/>
        <end position="261"/>
    </location>
</feature>
<evidence type="ECO:0000256" key="4">
    <source>
        <dbReference type="ARBA" id="ARBA00023157"/>
    </source>
</evidence>
<proteinExistence type="predicted"/>
<dbReference type="Pfam" id="PF00084">
    <property type="entry name" value="Sushi"/>
    <property type="match status" value="3"/>
</dbReference>
<dbReference type="CDD" id="cd00033">
    <property type="entry name" value="CCP"/>
    <property type="match status" value="4"/>
</dbReference>
<dbReference type="SMART" id="SM00032">
    <property type="entry name" value="CCP"/>
    <property type="match status" value="4"/>
</dbReference>
<dbReference type="PANTHER" id="PTHR45785:SF2">
    <property type="entry name" value="COMPLEMENT FACTOR H-RELATED"/>
    <property type="match status" value="1"/>
</dbReference>
<dbReference type="PROSITE" id="PS50923">
    <property type="entry name" value="SUSHI"/>
    <property type="match status" value="4"/>
</dbReference>
<feature type="domain" description="Sushi" evidence="6">
    <location>
        <begin position="140"/>
        <end position="196"/>
    </location>
</feature>